<feature type="region of interest" description="Disordered" evidence="1">
    <location>
        <begin position="51"/>
        <end position="78"/>
    </location>
</feature>
<keyword evidence="3" id="KW-1185">Reference proteome</keyword>
<evidence type="ECO:0000256" key="1">
    <source>
        <dbReference type="SAM" id="MobiDB-lite"/>
    </source>
</evidence>
<proteinExistence type="predicted"/>
<feature type="region of interest" description="Disordered" evidence="1">
    <location>
        <begin position="99"/>
        <end position="159"/>
    </location>
</feature>
<feature type="compositionally biased region" description="Polar residues" evidence="1">
    <location>
        <begin position="24"/>
        <end position="36"/>
    </location>
</feature>
<reference evidence="2" key="1">
    <citation type="submission" date="2021-03" db="EMBL/GenBank/DDBJ databases">
        <authorList>
            <person name="Li Z."/>
            <person name="Yang C."/>
        </authorList>
    </citation>
    <scope>NUCLEOTIDE SEQUENCE</scope>
    <source>
        <strain evidence="2">Dzin_1.0</strain>
        <tissue evidence="2">Leaf</tissue>
    </source>
</reference>
<feature type="compositionally biased region" description="Basic and acidic residues" evidence="1">
    <location>
        <begin position="7"/>
        <end position="21"/>
    </location>
</feature>
<dbReference type="AlphaFoldDB" id="A0A9D5CKX5"/>
<comment type="caution">
    <text evidence="2">The sequence shown here is derived from an EMBL/GenBank/DDBJ whole genome shotgun (WGS) entry which is preliminary data.</text>
</comment>
<organism evidence="2 3">
    <name type="scientific">Dioscorea zingiberensis</name>
    <dbReference type="NCBI Taxonomy" id="325984"/>
    <lineage>
        <taxon>Eukaryota</taxon>
        <taxon>Viridiplantae</taxon>
        <taxon>Streptophyta</taxon>
        <taxon>Embryophyta</taxon>
        <taxon>Tracheophyta</taxon>
        <taxon>Spermatophyta</taxon>
        <taxon>Magnoliopsida</taxon>
        <taxon>Liliopsida</taxon>
        <taxon>Dioscoreales</taxon>
        <taxon>Dioscoreaceae</taxon>
        <taxon>Dioscorea</taxon>
    </lineage>
</organism>
<sequence>MAGYSKGGDRGSDRSRGRGRESFTPGSQRLSLNNTWVKDGVNSELVESYVGMTSSRGGRRGGSNAGRGGRGGRGDVPWDYAQYQSKEAQTGKIEYLNYKPDGQMVSHSKASTSRASPPPPSGSSDHMPVEASSLDGTAGLPLLTLRGPVMDDEEGSVRL</sequence>
<feature type="compositionally biased region" description="Acidic residues" evidence="1">
    <location>
        <begin position="150"/>
        <end position="159"/>
    </location>
</feature>
<evidence type="ECO:0000313" key="2">
    <source>
        <dbReference type="EMBL" id="KAJ0973915.1"/>
    </source>
</evidence>
<reference evidence="2" key="2">
    <citation type="journal article" date="2022" name="Hortic Res">
        <title>The genome of Dioscorea zingiberensis sheds light on the biosynthesis, origin and evolution of the medicinally important diosgenin saponins.</title>
        <authorList>
            <person name="Li Y."/>
            <person name="Tan C."/>
            <person name="Li Z."/>
            <person name="Guo J."/>
            <person name="Li S."/>
            <person name="Chen X."/>
            <person name="Wang C."/>
            <person name="Dai X."/>
            <person name="Yang H."/>
            <person name="Song W."/>
            <person name="Hou L."/>
            <person name="Xu J."/>
            <person name="Tong Z."/>
            <person name="Xu A."/>
            <person name="Yuan X."/>
            <person name="Wang W."/>
            <person name="Yang Q."/>
            <person name="Chen L."/>
            <person name="Sun Z."/>
            <person name="Wang K."/>
            <person name="Pan B."/>
            <person name="Chen J."/>
            <person name="Bao Y."/>
            <person name="Liu F."/>
            <person name="Qi X."/>
            <person name="Gang D.R."/>
            <person name="Wen J."/>
            <person name="Li J."/>
        </authorList>
    </citation>
    <scope>NUCLEOTIDE SEQUENCE</scope>
    <source>
        <strain evidence="2">Dzin_1.0</strain>
    </source>
</reference>
<dbReference type="EMBL" id="JAGGNH010000004">
    <property type="protein sequence ID" value="KAJ0973915.1"/>
    <property type="molecule type" value="Genomic_DNA"/>
</dbReference>
<accession>A0A9D5CKX5</accession>
<feature type="compositionally biased region" description="Gly residues" evidence="1">
    <location>
        <begin position="60"/>
        <end position="71"/>
    </location>
</feature>
<name>A0A9D5CKX5_9LILI</name>
<protein>
    <submittedName>
        <fullName evidence="2">Uncharacterized protein</fullName>
    </submittedName>
</protein>
<dbReference type="Proteomes" id="UP001085076">
    <property type="component" value="Miscellaneous, Linkage group lg04"/>
</dbReference>
<gene>
    <name evidence="2" type="ORF">J5N97_015880</name>
</gene>
<feature type="region of interest" description="Disordered" evidence="1">
    <location>
        <begin position="1"/>
        <end position="38"/>
    </location>
</feature>
<evidence type="ECO:0000313" key="3">
    <source>
        <dbReference type="Proteomes" id="UP001085076"/>
    </source>
</evidence>